<dbReference type="InterPro" id="IPR036188">
    <property type="entry name" value="FAD/NAD-bd_sf"/>
</dbReference>
<keyword evidence="4" id="KW-0560">Oxidoreductase</keyword>
<evidence type="ECO:0000259" key="6">
    <source>
        <dbReference type="Pfam" id="PF01494"/>
    </source>
</evidence>
<dbReference type="KEGG" id="dtl:H8F01_04205"/>
<dbReference type="Gene3D" id="3.50.50.60">
    <property type="entry name" value="FAD/NAD(P)-binding domain"/>
    <property type="match status" value="1"/>
</dbReference>
<evidence type="ECO:0000256" key="2">
    <source>
        <dbReference type="ARBA" id="ARBA00022630"/>
    </source>
</evidence>
<comment type="cofactor">
    <cofactor evidence="1">
        <name>FAD</name>
        <dbReference type="ChEBI" id="CHEBI:57692"/>
    </cofactor>
</comment>
<name>A0A7G8Q6E9_9GAMM</name>
<sequence>MRDKLRIAVVGYGVAGQASCLLLGAAGHELTVFEQAAAPGPVGAGFLLQPTGLSVLTRLGLHEQALARGQRIERLYGCNAAGRMVMDMRYGQHAPGCFGLGMTRGALFSLLDGAYPARGTIRSGTRIDHLSEDGRHLIDTVGERHGPFDLIVAADGAHSVLRHQHGVTRREPLYPWGAMWCLLPAAHWPHADTLHQRYAGTREMIGLMPVGHRDDTDSRWLTFFYSLPGDQVDAFDDDALVRMRQRVGELWPDALPMLDGIRAASQLHRARYRDVVLRRSVWNNIAFIGDAAHAMSPQLGQGVNMALLDAQALADALAANDDVASALDGYRRARRTHVGIYQYLSRWLTPLFQSHHDSLATVRDRVFGPLGRMPIARGQMLRILTGTKRTWW</sequence>
<dbReference type="RefSeq" id="WP_187057808.1">
    <property type="nucleotide sequence ID" value="NZ_CP060412.1"/>
</dbReference>
<evidence type="ECO:0000313" key="8">
    <source>
        <dbReference type="Proteomes" id="UP000515873"/>
    </source>
</evidence>
<accession>A0A7G8Q6E9</accession>
<protein>
    <submittedName>
        <fullName evidence="7">FAD-dependent monooxygenase</fullName>
    </submittedName>
</protein>
<evidence type="ECO:0000256" key="4">
    <source>
        <dbReference type="ARBA" id="ARBA00023002"/>
    </source>
</evidence>
<organism evidence="7 8">
    <name type="scientific">Dyella telluris</name>
    <dbReference type="NCBI Taxonomy" id="2763498"/>
    <lineage>
        <taxon>Bacteria</taxon>
        <taxon>Pseudomonadati</taxon>
        <taxon>Pseudomonadota</taxon>
        <taxon>Gammaproteobacteria</taxon>
        <taxon>Lysobacterales</taxon>
        <taxon>Rhodanobacteraceae</taxon>
        <taxon>Dyella</taxon>
    </lineage>
</organism>
<reference evidence="7 8" key="1">
    <citation type="submission" date="2020-08" db="EMBL/GenBank/DDBJ databases">
        <title>Dyella sp. G9 isolated from forest soil.</title>
        <authorList>
            <person name="Fu J."/>
            <person name="Qiu L."/>
        </authorList>
    </citation>
    <scope>NUCLEOTIDE SEQUENCE [LARGE SCALE GENOMIC DNA]</scope>
    <source>
        <strain evidence="7 8">G9</strain>
    </source>
</reference>
<dbReference type="PRINTS" id="PR00420">
    <property type="entry name" value="RNGMNOXGNASE"/>
</dbReference>
<dbReference type="Proteomes" id="UP000515873">
    <property type="component" value="Chromosome"/>
</dbReference>
<evidence type="ECO:0000313" key="7">
    <source>
        <dbReference type="EMBL" id="QNK02357.1"/>
    </source>
</evidence>
<dbReference type="AlphaFoldDB" id="A0A7G8Q6E9"/>
<evidence type="ECO:0000256" key="1">
    <source>
        <dbReference type="ARBA" id="ARBA00001974"/>
    </source>
</evidence>
<keyword evidence="8" id="KW-1185">Reference proteome</keyword>
<evidence type="ECO:0000256" key="3">
    <source>
        <dbReference type="ARBA" id="ARBA00022827"/>
    </source>
</evidence>
<keyword evidence="2" id="KW-0285">Flavoprotein</keyword>
<dbReference type="PANTHER" id="PTHR13789:SF318">
    <property type="entry name" value="GERANYLGERANYL DIPHOSPHATE REDUCTASE"/>
    <property type="match status" value="1"/>
</dbReference>
<evidence type="ECO:0000256" key="5">
    <source>
        <dbReference type="ARBA" id="ARBA00023033"/>
    </source>
</evidence>
<proteinExistence type="predicted"/>
<dbReference type="Pfam" id="PF01494">
    <property type="entry name" value="FAD_binding_3"/>
    <property type="match status" value="1"/>
</dbReference>
<dbReference type="GO" id="GO:0004497">
    <property type="term" value="F:monooxygenase activity"/>
    <property type="evidence" value="ECO:0007669"/>
    <property type="project" value="UniProtKB-KW"/>
</dbReference>
<dbReference type="GO" id="GO:0071949">
    <property type="term" value="F:FAD binding"/>
    <property type="evidence" value="ECO:0007669"/>
    <property type="project" value="InterPro"/>
</dbReference>
<dbReference type="InterPro" id="IPR050493">
    <property type="entry name" value="FAD-dep_Monooxygenase_BioMet"/>
</dbReference>
<dbReference type="SUPFAM" id="SSF51905">
    <property type="entry name" value="FAD/NAD(P)-binding domain"/>
    <property type="match status" value="1"/>
</dbReference>
<keyword evidence="5 7" id="KW-0503">Monooxygenase</keyword>
<feature type="domain" description="FAD-binding" evidence="6">
    <location>
        <begin position="6"/>
        <end position="337"/>
    </location>
</feature>
<dbReference type="InterPro" id="IPR002938">
    <property type="entry name" value="FAD-bd"/>
</dbReference>
<gene>
    <name evidence="7" type="ORF">H8F01_04205</name>
</gene>
<dbReference type="PANTHER" id="PTHR13789">
    <property type="entry name" value="MONOOXYGENASE"/>
    <property type="match status" value="1"/>
</dbReference>
<dbReference type="EMBL" id="CP060412">
    <property type="protein sequence ID" value="QNK02357.1"/>
    <property type="molecule type" value="Genomic_DNA"/>
</dbReference>
<keyword evidence="3" id="KW-0274">FAD</keyword>